<name>T1GCA3_MEGSC</name>
<keyword evidence="2" id="KW-1185">Reference proteome</keyword>
<protein>
    <submittedName>
        <fullName evidence="1">Uncharacterized protein</fullName>
    </submittedName>
</protein>
<evidence type="ECO:0000313" key="2">
    <source>
        <dbReference type="Proteomes" id="UP000015102"/>
    </source>
</evidence>
<dbReference type="HOGENOM" id="CLU_2608784_0_0_1"/>
<evidence type="ECO:0000313" key="1">
    <source>
        <dbReference type="EnsemblMetazoa" id="MESCA000913-PA"/>
    </source>
</evidence>
<organism evidence="1 2">
    <name type="scientific">Megaselia scalaris</name>
    <name type="common">Humpbacked fly</name>
    <name type="synonym">Phora scalaris</name>
    <dbReference type="NCBI Taxonomy" id="36166"/>
    <lineage>
        <taxon>Eukaryota</taxon>
        <taxon>Metazoa</taxon>
        <taxon>Ecdysozoa</taxon>
        <taxon>Arthropoda</taxon>
        <taxon>Hexapoda</taxon>
        <taxon>Insecta</taxon>
        <taxon>Pterygota</taxon>
        <taxon>Neoptera</taxon>
        <taxon>Endopterygota</taxon>
        <taxon>Diptera</taxon>
        <taxon>Brachycera</taxon>
        <taxon>Muscomorpha</taxon>
        <taxon>Platypezoidea</taxon>
        <taxon>Phoridae</taxon>
        <taxon>Megaseliini</taxon>
        <taxon>Megaselia</taxon>
    </lineage>
</organism>
<dbReference type="EnsemblMetazoa" id="MESCA000913-RA">
    <property type="protein sequence ID" value="MESCA000913-PA"/>
    <property type="gene ID" value="MESCA000913"/>
</dbReference>
<proteinExistence type="predicted"/>
<sequence>MHSVTDTLLITDPSYESRKMSFCGCLDKEVLSFNIYAVTRGLEGDCGCVFNGGGDSGISTIGDGVLVLVGMKSDCPVDR</sequence>
<accession>T1GCA3</accession>
<dbReference type="EMBL" id="CAQQ02187122">
    <property type="status" value="NOT_ANNOTATED_CDS"/>
    <property type="molecule type" value="Genomic_DNA"/>
</dbReference>
<dbReference type="Proteomes" id="UP000015102">
    <property type="component" value="Unassembled WGS sequence"/>
</dbReference>
<reference evidence="1" key="2">
    <citation type="submission" date="2015-06" db="UniProtKB">
        <authorList>
            <consortium name="EnsemblMetazoa"/>
        </authorList>
    </citation>
    <scope>IDENTIFICATION</scope>
</reference>
<dbReference type="AlphaFoldDB" id="T1GCA3"/>
<dbReference type="EMBL" id="CAQQ02187121">
    <property type="status" value="NOT_ANNOTATED_CDS"/>
    <property type="molecule type" value="Genomic_DNA"/>
</dbReference>
<reference evidence="2" key="1">
    <citation type="submission" date="2013-02" db="EMBL/GenBank/DDBJ databases">
        <authorList>
            <person name="Hughes D."/>
        </authorList>
    </citation>
    <scope>NUCLEOTIDE SEQUENCE</scope>
    <source>
        <strain>Durham</strain>
        <strain evidence="2">NC isolate 2 -- Noor lab</strain>
    </source>
</reference>